<dbReference type="AlphaFoldDB" id="A0A0F9VV10"/>
<evidence type="ECO:0000256" key="1">
    <source>
        <dbReference type="SAM" id="Phobius"/>
    </source>
</evidence>
<dbReference type="EMBL" id="LAZR01000025">
    <property type="protein sequence ID" value="KKO03763.1"/>
    <property type="molecule type" value="Genomic_DNA"/>
</dbReference>
<dbReference type="InterPro" id="IPR021994">
    <property type="entry name" value="DUF3592"/>
</dbReference>
<feature type="domain" description="DUF3592" evidence="2">
    <location>
        <begin position="45"/>
        <end position="129"/>
    </location>
</feature>
<organism evidence="3">
    <name type="scientific">marine sediment metagenome</name>
    <dbReference type="NCBI Taxonomy" id="412755"/>
    <lineage>
        <taxon>unclassified sequences</taxon>
        <taxon>metagenomes</taxon>
        <taxon>ecological metagenomes</taxon>
    </lineage>
</organism>
<feature type="transmembrane region" description="Helical" evidence="1">
    <location>
        <begin position="134"/>
        <end position="156"/>
    </location>
</feature>
<evidence type="ECO:0000259" key="2">
    <source>
        <dbReference type="Pfam" id="PF12158"/>
    </source>
</evidence>
<keyword evidence="1" id="KW-0472">Membrane</keyword>
<dbReference type="Pfam" id="PF12158">
    <property type="entry name" value="DUF3592"/>
    <property type="match status" value="1"/>
</dbReference>
<proteinExistence type="predicted"/>
<comment type="caution">
    <text evidence="3">The sequence shown here is derived from an EMBL/GenBank/DDBJ whole genome shotgun (WGS) entry which is preliminary data.</text>
</comment>
<reference evidence="3" key="1">
    <citation type="journal article" date="2015" name="Nature">
        <title>Complex archaea that bridge the gap between prokaryotes and eukaryotes.</title>
        <authorList>
            <person name="Spang A."/>
            <person name="Saw J.H."/>
            <person name="Jorgensen S.L."/>
            <person name="Zaremba-Niedzwiedzka K."/>
            <person name="Martijn J."/>
            <person name="Lind A.E."/>
            <person name="van Eijk R."/>
            <person name="Schleper C."/>
            <person name="Guy L."/>
            <person name="Ettema T.J."/>
        </authorList>
    </citation>
    <scope>NUCLEOTIDE SEQUENCE</scope>
</reference>
<protein>
    <recommendedName>
        <fullName evidence="2">DUF3592 domain-containing protein</fullName>
    </recommendedName>
</protein>
<keyword evidence="1" id="KW-0812">Transmembrane</keyword>
<feature type="transmembrane region" description="Helical" evidence="1">
    <location>
        <begin position="6"/>
        <end position="26"/>
    </location>
</feature>
<keyword evidence="1" id="KW-1133">Transmembrane helix</keyword>
<name>A0A0F9VV10_9ZZZZ</name>
<accession>A0A0F9VV10</accession>
<gene>
    <name evidence="3" type="ORF">LCGC14_0091900</name>
</gene>
<sequence>MPSPYLEIFIVLCTELIAIICALAYFGGIWDLYKAWDSSEWKETKGRILYFGVTTSDEGDGPATYHTTIEYKYIVDAQIYRSSEVGFLGMRAATKRNAEALIKHLREPGDLSVFYNPRKPQESVLLAGLNKGHILSGAYVSGVTCWILYALFQVWVKT</sequence>
<evidence type="ECO:0000313" key="3">
    <source>
        <dbReference type="EMBL" id="KKO03763.1"/>
    </source>
</evidence>